<dbReference type="InterPro" id="IPR050109">
    <property type="entry name" value="HTH-type_TetR-like_transc_reg"/>
</dbReference>
<organism evidence="6">
    <name type="scientific">Rothia mucilaginosa</name>
    <dbReference type="NCBI Taxonomy" id="43675"/>
    <lineage>
        <taxon>Bacteria</taxon>
        <taxon>Bacillati</taxon>
        <taxon>Actinomycetota</taxon>
        <taxon>Actinomycetes</taxon>
        <taxon>Micrococcales</taxon>
        <taxon>Micrococcaceae</taxon>
        <taxon>Rothia</taxon>
    </lineage>
</organism>
<evidence type="ECO:0000256" key="4">
    <source>
        <dbReference type="PROSITE-ProRule" id="PRU00335"/>
    </source>
</evidence>
<evidence type="ECO:0000313" key="6">
    <source>
        <dbReference type="EMBL" id="BAS19698.1"/>
    </source>
</evidence>
<dbReference type="Proteomes" id="UP000756427">
    <property type="component" value="Unassembled WGS sequence"/>
</dbReference>
<gene>
    <name evidence="7" type="ORF">HXO64_04895</name>
    <name evidence="6" type="ORF">RM6536_0451</name>
</gene>
<dbReference type="InterPro" id="IPR009057">
    <property type="entry name" value="Homeodomain-like_sf"/>
</dbReference>
<dbReference type="PATRIC" id="fig|43675.28.peg.455"/>
<evidence type="ECO:0000256" key="3">
    <source>
        <dbReference type="ARBA" id="ARBA00023163"/>
    </source>
</evidence>
<evidence type="ECO:0000313" key="7">
    <source>
        <dbReference type="EMBL" id="MBF1663875.1"/>
    </source>
</evidence>
<name>A0A0K2RXY9_9MICC</name>
<evidence type="ECO:0000259" key="5">
    <source>
        <dbReference type="PROSITE" id="PS50977"/>
    </source>
</evidence>
<feature type="DNA-binding region" description="H-T-H motif" evidence="4">
    <location>
        <begin position="33"/>
        <end position="52"/>
    </location>
</feature>
<feature type="domain" description="HTH tetR-type" evidence="5">
    <location>
        <begin position="10"/>
        <end position="70"/>
    </location>
</feature>
<reference evidence="7" key="3">
    <citation type="submission" date="2020-04" db="EMBL/GenBank/DDBJ databases">
        <title>Deep metagenomics examines the oral microbiome during advanced dental caries in children, revealing novel taxa and co-occurrences with host molecules.</title>
        <authorList>
            <person name="Baker J.L."/>
            <person name="Morton J.T."/>
            <person name="Dinis M."/>
            <person name="Alvarez R."/>
            <person name="Tran N.C."/>
            <person name="Knight R."/>
            <person name="Edlund A."/>
        </authorList>
    </citation>
    <scope>NUCLEOTIDE SEQUENCE</scope>
    <source>
        <strain evidence="7">JCVI_44_bin.2</strain>
    </source>
</reference>
<dbReference type="SUPFAM" id="SSF46689">
    <property type="entry name" value="Homeodomain-like"/>
    <property type="match status" value="1"/>
</dbReference>
<evidence type="ECO:0000313" key="8">
    <source>
        <dbReference type="Proteomes" id="UP000066203"/>
    </source>
</evidence>
<dbReference type="PANTHER" id="PTHR30055:SF234">
    <property type="entry name" value="HTH-TYPE TRANSCRIPTIONAL REGULATOR BETI"/>
    <property type="match status" value="1"/>
</dbReference>
<dbReference type="InterPro" id="IPR001647">
    <property type="entry name" value="HTH_TetR"/>
</dbReference>
<keyword evidence="1" id="KW-0805">Transcription regulation</keyword>
<reference evidence="8" key="2">
    <citation type="submission" date="2015-08" db="EMBL/GenBank/DDBJ databases">
        <title>Complete genome sequence of Rothia mucilaginosa strain NUM-Rm6536.</title>
        <authorList>
            <person name="Nambu T."/>
        </authorList>
    </citation>
    <scope>NUCLEOTIDE SEQUENCE [LARGE SCALE GENOMIC DNA]</scope>
    <source>
        <strain evidence="8">NUM-Rm6536</strain>
    </source>
</reference>
<dbReference type="InterPro" id="IPR023772">
    <property type="entry name" value="DNA-bd_HTH_TetR-type_CS"/>
</dbReference>
<dbReference type="GO" id="GO:0000976">
    <property type="term" value="F:transcription cis-regulatory region binding"/>
    <property type="evidence" value="ECO:0007669"/>
    <property type="project" value="TreeGrafter"/>
</dbReference>
<dbReference type="Gene3D" id="1.10.357.10">
    <property type="entry name" value="Tetracycline Repressor, domain 2"/>
    <property type="match status" value="1"/>
</dbReference>
<sequence length="193" mass="21724">MPKVSEEYKKNRRSQIVETARECFIKHGYQKASMSDIIAATGLSAGAIYNHFSSKDEIILAAARMDMAPFDRIRAEQPWDYVFGCLKVLDTPKIRRHLLVTWGEAVAMPQLATVVSEQLSYLRDQSLERYRAWGAAELDFTEEELEEWLTVIGAAVLSVLTGYVVQTQLVAGGKKESAREAYLEYASAILRQA</sequence>
<keyword evidence="2 4" id="KW-0238">DNA-binding</keyword>
<dbReference type="PROSITE" id="PS01081">
    <property type="entry name" value="HTH_TETR_1"/>
    <property type="match status" value="1"/>
</dbReference>
<dbReference type="PANTHER" id="PTHR30055">
    <property type="entry name" value="HTH-TYPE TRANSCRIPTIONAL REGULATOR RUTR"/>
    <property type="match status" value="1"/>
</dbReference>
<dbReference type="Pfam" id="PF00440">
    <property type="entry name" value="TetR_N"/>
    <property type="match status" value="1"/>
</dbReference>
<dbReference type="AlphaFoldDB" id="A0A0K2RXY9"/>
<dbReference type="OMA" id="YVVQTQL"/>
<keyword evidence="3" id="KW-0804">Transcription</keyword>
<dbReference type="RefSeq" id="WP_005506809.1">
    <property type="nucleotide sequence ID" value="NZ_AP014938.1"/>
</dbReference>
<reference evidence="6" key="1">
    <citation type="submission" date="2015-08" db="EMBL/GenBank/DDBJ databases">
        <title>Complete DNA Sequence of Pseudomonas syringae pv. actinidiae, the Causal Agent of Kiwifruit Canker Disease.</title>
        <authorList>
            <person name="Rikkerink E.H.A."/>
            <person name="Fineran P.C."/>
        </authorList>
    </citation>
    <scope>NUCLEOTIDE SEQUENCE</scope>
    <source>
        <strain evidence="6">NUM-Rm6536</strain>
    </source>
</reference>
<dbReference type="GO" id="GO:0003700">
    <property type="term" value="F:DNA-binding transcription factor activity"/>
    <property type="evidence" value="ECO:0007669"/>
    <property type="project" value="TreeGrafter"/>
</dbReference>
<dbReference type="EMBL" id="AP014938">
    <property type="protein sequence ID" value="BAS19698.1"/>
    <property type="molecule type" value="Genomic_DNA"/>
</dbReference>
<evidence type="ECO:0000256" key="1">
    <source>
        <dbReference type="ARBA" id="ARBA00023015"/>
    </source>
</evidence>
<dbReference type="PROSITE" id="PS50977">
    <property type="entry name" value="HTH_TETR_2"/>
    <property type="match status" value="1"/>
</dbReference>
<dbReference type="PRINTS" id="PR00455">
    <property type="entry name" value="HTHTETR"/>
</dbReference>
<evidence type="ECO:0000256" key="2">
    <source>
        <dbReference type="ARBA" id="ARBA00023125"/>
    </source>
</evidence>
<dbReference type="EMBL" id="JABZXR010000017">
    <property type="protein sequence ID" value="MBF1663875.1"/>
    <property type="molecule type" value="Genomic_DNA"/>
</dbReference>
<accession>A0A0K2RXY9</accession>
<proteinExistence type="predicted"/>
<dbReference type="Proteomes" id="UP000066203">
    <property type="component" value="Chromosome"/>
</dbReference>
<protein>
    <submittedName>
        <fullName evidence="6">Regulatory protein TetR</fullName>
    </submittedName>
    <submittedName>
        <fullName evidence="7">TetR/AcrR family transcriptional regulator</fullName>
    </submittedName>
</protein>